<dbReference type="RefSeq" id="WP_219874556.1">
    <property type="nucleotide sequence ID" value="NZ_JAHZIJ010000022.1"/>
</dbReference>
<keyword evidence="16" id="KW-1185">Reference proteome</keyword>
<evidence type="ECO:0000256" key="8">
    <source>
        <dbReference type="ARBA" id="ARBA00022989"/>
    </source>
</evidence>
<dbReference type="Gene3D" id="3.40.47.10">
    <property type="match status" value="1"/>
</dbReference>
<accession>A0ABS7DBI2</accession>
<keyword evidence="6 13" id="KW-0808">Transferase</keyword>
<dbReference type="EMBL" id="JAHZIJ010000022">
    <property type="protein sequence ID" value="MBW7477304.1"/>
    <property type="molecule type" value="Genomic_DNA"/>
</dbReference>
<dbReference type="InterPro" id="IPR014031">
    <property type="entry name" value="Ketoacyl_synth_C"/>
</dbReference>
<proteinExistence type="inferred from homology"/>
<evidence type="ECO:0000313" key="15">
    <source>
        <dbReference type="EMBL" id="MBW7477304.1"/>
    </source>
</evidence>
<dbReference type="SUPFAM" id="SSF53901">
    <property type="entry name" value="Thiolase-like"/>
    <property type="match status" value="2"/>
</dbReference>
<evidence type="ECO:0000256" key="6">
    <source>
        <dbReference type="ARBA" id="ARBA00022679"/>
    </source>
</evidence>
<dbReference type="Proteomes" id="UP000812277">
    <property type="component" value="Unassembled WGS sequence"/>
</dbReference>
<dbReference type="Pfam" id="PF02801">
    <property type="entry name" value="Ketoacyl-synt_C"/>
    <property type="match status" value="1"/>
</dbReference>
<evidence type="ECO:0000256" key="10">
    <source>
        <dbReference type="ARBA" id="ARBA00037576"/>
    </source>
</evidence>
<dbReference type="InterPro" id="IPR016039">
    <property type="entry name" value="Thiolase-like"/>
</dbReference>
<protein>
    <recommendedName>
        <fullName evidence="11">Nodulation protein E</fullName>
    </recommendedName>
    <alternativeName>
        <fullName evidence="12">Host-specificity of nodulation protein B</fullName>
    </alternativeName>
</protein>
<keyword evidence="9" id="KW-0472">Membrane</keyword>
<feature type="domain" description="Ketosynthase family 3 (KS3)" evidence="14">
    <location>
        <begin position="2"/>
        <end position="382"/>
    </location>
</feature>
<evidence type="ECO:0000259" key="14">
    <source>
        <dbReference type="PROSITE" id="PS52004"/>
    </source>
</evidence>
<reference evidence="15 16" key="1">
    <citation type="submission" date="2021-07" db="EMBL/GenBank/DDBJ databases">
        <title>Paenibacillus radiodurans sp. nov., isolated from the southeastern edge of Tengger Desert.</title>
        <authorList>
            <person name="Zhang G."/>
        </authorList>
    </citation>
    <scope>NUCLEOTIDE SEQUENCE [LARGE SCALE GENOMIC DNA]</scope>
    <source>
        <strain evidence="15 16">DT7-4</strain>
    </source>
</reference>
<organism evidence="15 16">
    <name type="scientific">Paenibacillus oenotherae</name>
    <dbReference type="NCBI Taxonomy" id="1435645"/>
    <lineage>
        <taxon>Bacteria</taxon>
        <taxon>Bacillati</taxon>
        <taxon>Bacillota</taxon>
        <taxon>Bacilli</taxon>
        <taxon>Bacillales</taxon>
        <taxon>Paenibacillaceae</taxon>
        <taxon>Paenibacillus</taxon>
    </lineage>
</organism>
<dbReference type="InterPro" id="IPR020841">
    <property type="entry name" value="PKS_Beta-ketoAc_synthase_dom"/>
</dbReference>
<evidence type="ECO:0000256" key="7">
    <source>
        <dbReference type="ARBA" id="ARBA00022692"/>
    </source>
</evidence>
<evidence type="ECO:0000313" key="16">
    <source>
        <dbReference type="Proteomes" id="UP000812277"/>
    </source>
</evidence>
<comment type="subcellular location">
    <subcellularLocation>
        <location evidence="1">Cell inner membrane</location>
    </subcellularLocation>
</comment>
<evidence type="ECO:0000256" key="1">
    <source>
        <dbReference type="ARBA" id="ARBA00004533"/>
    </source>
</evidence>
<comment type="function">
    <text evidence="10">Proposed to synthesize NOD factor fatty acyl chain. Involved in the synthesis of a highly unsaturated fatty acid moiety, which forms part of a lipo-oligosaccharide that is responsible for host specificity.</text>
</comment>
<evidence type="ECO:0000256" key="2">
    <source>
        <dbReference type="ARBA" id="ARBA00008467"/>
    </source>
</evidence>
<dbReference type="CDD" id="cd00834">
    <property type="entry name" value="KAS_I_II"/>
    <property type="match status" value="1"/>
</dbReference>
<evidence type="ECO:0000256" key="11">
    <source>
        <dbReference type="ARBA" id="ARBA00039445"/>
    </source>
</evidence>
<dbReference type="PANTHER" id="PTHR11712">
    <property type="entry name" value="POLYKETIDE SYNTHASE-RELATED"/>
    <property type="match status" value="1"/>
</dbReference>
<sequence length="386" mass="40979">MKRRVVITGYGVMTAFGFGEQAVAEHILRGKHGFRPVRRFDGAPYRSSIAAESDYDGSLLQLGIECTGEALGMSGLRGPLNGSVLIGTNGDYDAIQQFWQGRLHDRKSMLPLKASVPGYHAEAIAAEYRIQGRRIAFTNACVASSNAIGYGYDRIAQGQDELAVCGGYFLVNEEFTAKFNSGRALSRDGLVRPFSADRSGLLLGDGGAMFVLESLEHALQRGAVPLAELAGWGLACDAYHVCQPHPEGSGMAMAVKRALHRADLQPSAIDYVNAHGTATPINDPAETKGIKEAFGSAVQGLPISSSKSMTGHILEGTGAVETAICLVAMRRGIIPPTASYSSRDPACDLDYVPNEPRTARLQTVMNLNAGFGGNNCALILKGITSA</sequence>
<dbReference type="SMART" id="SM00825">
    <property type="entry name" value="PKS_KS"/>
    <property type="match status" value="1"/>
</dbReference>
<evidence type="ECO:0000256" key="9">
    <source>
        <dbReference type="ARBA" id="ARBA00023136"/>
    </source>
</evidence>
<dbReference type="InterPro" id="IPR000794">
    <property type="entry name" value="Beta-ketoacyl_synthase"/>
</dbReference>
<keyword evidence="5" id="KW-0997">Cell inner membrane</keyword>
<keyword evidence="3" id="KW-0536">Nodulation</keyword>
<gene>
    <name evidence="15" type="ORF">K0T92_21530</name>
</gene>
<evidence type="ECO:0000256" key="13">
    <source>
        <dbReference type="RuleBase" id="RU003694"/>
    </source>
</evidence>
<dbReference type="InterPro" id="IPR014030">
    <property type="entry name" value="Ketoacyl_synth_N"/>
</dbReference>
<dbReference type="PANTHER" id="PTHR11712:SF352">
    <property type="entry name" value="3-OXOACYL-[ACYL-CARRIER-PROTEIN] SYNTHASE"/>
    <property type="match status" value="1"/>
</dbReference>
<comment type="similarity">
    <text evidence="2 13">Belongs to the thiolase-like superfamily. Beta-ketoacyl-ACP synthases family.</text>
</comment>
<keyword evidence="7" id="KW-0812">Transmembrane</keyword>
<evidence type="ECO:0000256" key="3">
    <source>
        <dbReference type="ARBA" id="ARBA00022458"/>
    </source>
</evidence>
<keyword evidence="4" id="KW-1003">Cell membrane</keyword>
<comment type="caution">
    <text evidence="15">The sequence shown here is derived from an EMBL/GenBank/DDBJ whole genome shotgun (WGS) entry which is preliminary data.</text>
</comment>
<dbReference type="Pfam" id="PF00109">
    <property type="entry name" value="ketoacyl-synt"/>
    <property type="match status" value="1"/>
</dbReference>
<evidence type="ECO:0000256" key="5">
    <source>
        <dbReference type="ARBA" id="ARBA00022519"/>
    </source>
</evidence>
<dbReference type="PROSITE" id="PS52004">
    <property type="entry name" value="KS3_2"/>
    <property type="match status" value="1"/>
</dbReference>
<evidence type="ECO:0000256" key="12">
    <source>
        <dbReference type="ARBA" id="ARBA00041756"/>
    </source>
</evidence>
<keyword evidence="8" id="KW-1133">Transmembrane helix</keyword>
<evidence type="ECO:0000256" key="4">
    <source>
        <dbReference type="ARBA" id="ARBA00022475"/>
    </source>
</evidence>
<name>A0ABS7DBI2_9BACL</name>